<evidence type="ECO:0000256" key="2">
    <source>
        <dbReference type="ARBA" id="ARBA00006873"/>
    </source>
</evidence>
<dbReference type="PROSITE" id="PS00436">
    <property type="entry name" value="PEROXIDASE_2"/>
    <property type="match status" value="1"/>
</dbReference>
<dbReference type="OrthoDB" id="2113341at2759"/>
<name>A0A8S0TB37_OLEEU</name>
<keyword evidence="17" id="KW-0376">Hydrogen peroxide</keyword>
<feature type="site" description="Transition state stabilizer" evidence="15">
    <location>
        <position position="82"/>
    </location>
</feature>
<comment type="cofactor">
    <cofactor evidence="14 17">
        <name>heme b</name>
        <dbReference type="ChEBI" id="CHEBI:60344"/>
    </cofactor>
    <text evidence="14 17">Binds 1 heme b (iron(II)-protoporphyrin IX) group per subunit.</text>
</comment>
<feature type="binding site" evidence="14">
    <location>
        <position position="273"/>
    </location>
    <ligand>
        <name>Ca(2+)</name>
        <dbReference type="ChEBI" id="CHEBI:29108"/>
        <label>2</label>
    </ligand>
</feature>
<evidence type="ECO:0000256" key="1">
    <source>
        <dbReference type="ARBA" id="ARBA00000189"/>
    </source>
</evidence>
<evidence type="ECO:0000256" key="10">
    <source>
        <dbReference type="ARBA" id="ARBA00023157"/>
    </source>
</evidence>
<comment type="similarity">
    <text evidence="17">Belongs to the peroxidase family. Classical plant (class III) peroxidase subfamily.</text>
</comment>
<feature type="disulfide bond" evidence="16">
    <location>
        <begin position="55"/>
        <end position="135"/>
    </location>
</feature>
<feature type="binding site" evidence="14">
    <location>
        <position position="265"/>
    </location>
    <ligand>
        <name>Ca(2+)</name>
        <dbReference type="ChEBI" id="CHEBI:29108"/>
        <label>2</label>
    </ligand>
</feature>
<accession>A0A8S0TB37</accession>
<evidence type="ECO:0000256" key="9">
    <source>
        <dbReference type="ARBA" id="ARBA00023004"/>
    </source>
</evidence>
<feature type="disulfide bond" evidence="16">
    <location>
        <begin position="88"/>
        <end position="93"/>
    </location>
</feature>
<dbReference type="InterPro" id="IPR019794">
    <property type="entry name" value="Peroxidases_AS"/>
</dbReference>
<evidence type="ECO:0000256" key="12">
    <source>
        <dbReference type="PIRSR" id="PIRSR600823-1"/>
    </source>
</evidence>
<dbReference type="Pfam" id="PF00141">
    <property type="entry name" value="peroxidase"/>
    <property type="match status" value="1"/>
</dbReference>
<evidence type="ECO:0000256" key="13">
    <source>
        <dbReference type="PIRSR" id="PIRSR600823-2"/>
    </source>
</evidence>
<dbReference type="InterPro" id="IPR002016">
    <property type="entry name" value="Haem_peroxidase"/>
</dbReference>
<keyword evidence="17" id="KW-0964">Secreted</keyword>
<dbReference type="InterPro" id="IPR033905">
    <property type="entry name" value="Secretory_peroxidase"/>
</dbReference>
<dbReference type="PRINTS" id="PR00458">
    <property type="entry name" value="PEROXIDASE"/>
</dbReference>
<evidence type="ECO:0000256" key="6">
    <source>
        <dbReference type="ARBA" id="ARBA00022723"/>
    </source>
</evidence>
<keyword evidence="9 14" id="KW-0408">Iron</keyword>
<evidence type="ECO:0000256" key="4">
    <source>
        <dbReference type="ARBA" id="ARBA00022559"/>
    </source>
</evidence>
<dbReference type="AlphaFoldDB" id="A0A8S0TB37"/>
<dbReference type="EC" id="1.11.1.7" evidence="3 17"/>
<evidence type="ECO:0000256" key="14">
    <source>
        <dbReference type="PIRSR" id="PIRSR600823-3"/>
    </source>
</evidence>
<keyword evidence="11" id="KW-0325">Glycoprotein</keyword>
<dbReference type="Gramene" id="OE9A002940T2">
    <property type="protein sequence ID" value="OE9A002940C2"/>
    <property type="gene ID" value="OE9A002940"/>
</dbReference>
<keyword evidence="10 16" id="KW-1015">Disulfide bond</keyword>
<proteinExistence type="inferred from homology"/>
<feature type="active site" description="Proton acceptor" evidence="12">
    <location>
        <position position="86"/>
    </location>
</feature>
<dbReference type="GO" id="GO:0140825">
    <property type="term" value="F:lactoperoxidase activity"/>
    <property type="evidence" value="ECO:0007669"/>
    <property type="project" value="UniProtKB-EC"/>
</dbReference>
<evidence type="ECO:0000256" key="7">
    <source>
        <dbReference type="ARBA" id="ARBA00022837"/>
    </source>
</evidence>
<dbReference type="SUPFAM" id="SSF48113">
    <property type="entry name" value="Heme-dependent peroxidases"/>
    <property type="match status" value="1"/>
</dbReference>
<comment type="similarity">
    <text evidence="2">Belongs to the peroxidase family. Ascorbate peroxidase subfamily.</text>
</comment>
<evidence type="ECO:0000259" key="18">
    <source>
        <dbReference type="PROSITE" id="PS50873"/>
    </source>
</evidence>
<comment type="cofactor">
    <cofactor evidence="14 17">
        <name>Ca(2+)</name>
        <dbReference type="ChEBI" id="CHEBI:29108"/>
    </cofactor>
    <text evidence="14 17">Binds 2 calcium ions per subunit.</text>
</comment>
<feature type="binding site" evidence="14">
    <location>
        <position position="96"/>
    </location>
    <ligand>
        <name>Ca(2+)</name>
        <dbReference type="ChEBI" id="CHEBI:29108"/>
        <label>1</label>
    </ligand>
</feature>
<evidence type="ECO:0000256" key="15">
    <source>
        <dbReference type="PIRSR" id="PIRSR600823-4"/>
    </source>
</evidence>
<keyword evidence="6 14" id="KW-0479">Metal-binding</keyword>
<dbReference type="Gene3D" id="1.10.520.10">
    <property type="match status" value="1"/>
</dbReference>
<feature type="binding site" evidence="14">
    <location>
        <position position="108"/>
    </location>
    <ligand>
        <name>Ca(2+)</name>
        <dbReference type="ChEBI" id="CHEBI:29108"/>
        <label>1</label>
    </ligand>
</feature>
<feature type="disulfide bond" evidence="16">
    <location>
        <begin position="219"/>
        <end position="251"/>
    </location>
</feature>
<dbReference type="PANTHER" id="PTHR31388">
    <property type="entry name" value="PEROXIDASE 72-RELATED"/>
    <property type="match status" value="1"/>
</dbReference>
<evidence type="ECO:0000256" key="5">
    <source>
        <dbReference type="ARBA" id="ARBA00022617"/>
    </source>
</evidence>
<comment type="catalytic activity">
    <reaction evidence="1 17">
        <text>2 a phenolic donor + H2O2 = 2 a phenolic radical donor + 2 H2O</text>
        <dbReference type="Rhea" id="RHEA:56136"/>
        <dbReference type="ChEBI" id="CHEBI:15377"/>
        <dbReference type="ChEBI" id="CHEBI:16240"/>
        <dbReference type="ChEBI" id="CHEBI:139520"/>
        <dbReference type="ChEBI" id="CHEBI:139521"/>
        <dbReference type="EC" id="1.11.1.7"/>
    </reaction>
</comment>
<dbReference type="InterPro" id="IPR019793">
    <property type="entry name" value="Peroxidases_heam-ligand_BS"/>
</dbReference>
<feature type="binding site" evidence="13">
    <location>
        <position position="182"/>
    </location>
    <ligand>
        <name>substrate</name>
    </ligand>
</feature>
<comment type="caution">
    <text evidence="19">The sequence shown here is derived from an EMBL/GenBank/DDBJ whole genome shotgun (WGS) entry which is preliminary data.</text>
</comment>
<dbReference type="CDD" id="cd00693">
    <property type="entry name" value="secretory_peroxidase"/>
    <property type="match status" value="1"/>
</dbReference>
<dbReference type="GO" id="GO:0006979">
    <property type="term" value="P:response to oxidative stress"/>
    <property type="evidence" value="ECO:0007669"/>
    <property type="project" value="UniProtKB-UniRule"/>
</dbReference>
<protein>
    <recommendedName>
        <fullName evidence="3 17">Peroxidase</fullName>
        <ecNumber evidence="3 17">1.11.1.7</ecNumber>
    </recommendedName>
</protein>
<evidence type="ECO:0000256" key="16">
    <source>
        <dbReference type="PIRSR" id="PIRSR600823-5"/>
    </source>
</evidence>
<feature type="binding site" evidence="14">
    <location>
        <position position="92"/>
    </location>
    <ligand>
        <name>Ca(2+)</name>
        <dbReference type="ChEBI" id="CHEBI:29108"/>
        <label>1</label>
    </ligand>
</feature>
<sequence>MHFFLKMDYKFLCPSAFFCIICFFSAINGRPDYIYYPSRPADNGMLSYSFYDNSCPNLNMIVRWGFWAAYINDTRIAASLLRLHFHDCFVNGCDASILLDDTKDFKGEKNALPNRNSVRGFEVIESIKANVEKACPSIVSCADILVLVAREAVVTSGGPNWPIPLGRRDGITASEAAANQLPSPFEPLENITAKFVSKGLDINDMVVLSGGHTIGFAQCSTFKRRLFDYKGTGKPDPTLDASFLSNLQNFCPNIDGSNSKTTPLDSQSVCRFDNMYYKSLINNTGLLESDQALMRDSKTAALVKDYSEDPFLFSRDFAESMVKLANIGVLTGQTGQIRKKCASIN</sequence>
<keyword evidence="8 17" id="KW-0560">Oxidoreductase</keyword>
<keyword evidence="7 14" id="KW-0106">Calcium</keyword>
<dbReference type="InterPro" id="IPR010255">
    <property type="entry name" value="Haem_peroxidase_sf"/>
</dbReference>
<comment type="function">
    <text evidence="17">Removal of H(2)O(2), oxidation of toxic reductants, biosynthesis and degradation of lignin, suberization, auxin catabolism, response to environmental stresses such as wounding, pathogen attack and oxidative stress.</text>
</comment>
<evidence type="ECO:0000256" key="8">
    <source>
        <dbReference type="ARBA" id="ARBA00023002"/>
    </source>
</evidence>
<dbReference type="GO" id="GO:0042744">
    <property type="term" value="P:hydrogen peroxide catabolic process"/>
    <property type="evidence" value="ECO:0007669"/>
    <property type="project" value="UniProtKB-KW"/>
</dbReference>
<keyword evidence="5 17" id="KW-0349">Heme</keyword>
<evidence type="ECO:0000256" key="11">
    <source>
        <dbReference type="ARBA" id="ARBA00023180"/>
    </source>
</evidence>
<organism evidence="19 20">
    <name type="scientific">Olea europaea subsp. europaea</name>
    <dbReference type="NCBI Taxonomy" id="158383"/>
    <lineage>
        <taxon>Eukaryota</taxon>
        <taxon>Viridiplantae</taxon>
        <taxon>Streptophyta</taxon>
        <taxon>Embryophyta</taxon>
        <taxon>Tracheophyta</taxon>
        <taxon>Spermatophyta</taxon>
        <taxon>Magnoliopsida</taxon>
        <taxon>eudicotyledons</taxon>
        <taxon>Gunneridae</taxon>
        <taxon>Pentapetalae</taxon>
        <taxon>asterids</taxon>
        <taxon>lamiids</taxon>
        <taxon>Lamiales</taxon>
        <taxon>Oleaceae</taxon>
        <taxon>Oleeae</taxon>
        <taxon>Olea</taxon>
    </lineage>
</organism>
<evidence type="ECO:0000256" key="3">
    <source>
        <dbReference type="ARBA" id="ARBA00012313"/>
    </source>
</evidence>
<dbReference type="InterPro" id="IPR000823">
    <property type="entry name" value="Peroxidase_pln"/>
</dbReference>
<dbReference type="FunFam" id="1.10.520.10:FF:000009">
    <property type="entry name" value="Peroxidase"/>
    <property type="match status" value="1"/>
</dbReference>
<dbReference type="FunFam" id="1.10.420.10:FF:000001">
    <property type="entry name" value="Peroxidase"/>
    <property type="match status" value="1"/>
</dbReference>
<dbReference type="PANTHER" id="PTHR31388:SF34">
    <property type="entry name" value="PEROXIDASE 10"/>
    <property type="match status" value="1"/>
</dbReference>
<feature type="binding site" evidence="14">
    <location>
        <position position="94"/>
    </location>
    <ligand>
        <name>Ca(2+)</name>
        <dbReference type="ChEBI" id="CHEBI:29108"/>
        <label>1</label>
    </ligand>
</feature>
<feature type="disulfide bond" evidence="16">
    <location>
        <begin position="141"/>
        <end position="341"/>
    </location>
</feature>
<feature type="binding site" evidence="14">
    <location>
        <position position="87"/>
    </location>
    <ligand>
        <name>Ca(2+)</name>
        <dbReference type="ChEBI" id="CHEBI:29108"/>
        <label>1</label>
    </ligand>
</feature>
<keyword evidence="4 17" id="KW-0575">Peroxidase</keyword>
<dbReference type="Gene3D" id="1.10.420.10">
    <property type="entry name" value="Peroxidase, domain 2"/>
    <property type="match status" value="1"/>
</dbReference>
<keyword evidence="20" id="KW-1185">Reference proteome</keyword>
<dbReference type="GO" id="GO:0046872">
    <property type="term" value="F:metal ion binding"/>
    <property type="evidence" value="ECO:0007669"/>
    <property type="project" value="UniProtKB-UniRule"/>
</dbReference>
<comment type="subcellular location">
    <subcellularLocation>
        <location evidence="17">Secreted</location>
    </subcellularLocation>
</comment>
<dbReference type="Proteomes" id="UP000594638">
    <property type="component" value="Unassembled WGS sequence"/>
</dbReference>
<reference evidence="19 20" key="1">
    <citation type="submission" date="2019-12" db="EMBL/GenBank/DDBJ databases">
        <authorList>
            <person name="Alioto T."/>
            <person name="Alioto T."/>
            <person name="Gomez Garrido J."/>
        </authorList>
    </citation>
    <scope>NUCLEOTIDE SEQUENCE [LARGE SCALE GENOMIC DNA]</scope>
</reference>
<dbReference type="GO" id="GO:0005576">
    <property type="term" value="C:extracellular region"/>
    <property type="evidence" value="ECO:0007669"/>
    <property type="project" value="UniProtKB-SubCell"/>
</dbReference>
<dbReference type="EMBL" id="CACTIH010005708">
    <property type="protein sequence ID" value="CAA3000736.1"/>
    <property type="molecule type" value="Genomic_DNA"/>
</dbReference>
<gene>
    <name evidence="19" type="ORF">OLEA9_A002940</name>
</gene>
<dbReference type="PROSITE" id="PS00435">
    <property type="entry name" value="PEROXIDASE_1"/>
    <property type="match status" value="1"/>
</dbReference>
<evidence type="ECO:0000313" key="19">
    <source>
        <dbReference type="EMBL" id="CAA3000736.1"/>
    </source>
</evidence>
<feature type="binding site" evidence="14">
    <location>
        <position position="213"/>
    </location>
    <ligand>
        <name>Ca(2+)</name>
        <dbReference type="ChEBI" id="CHEBI:29108"/>
        <label>2</label>
    </ligand>
</feature>
<evidence type="ECO:0000256" key="17">
    <source>
        <dbReference type="RuleBase" id="RU362060"/>
    </source>
</evidence>
<evidence type="ECO:0000313" key="20">
    <source>
        <dbReference type="Proteomes" id="UP000594638"/>
    </source>
</evidence>
<feature type="binding site" description="axial binding residue" evidence="14">
    <location>
        <position position="212"/>
    </location>
    <ligand>
        <name>heme b</name>
        <dbReference type="ChEBI" id="CHEBI:60344"/>
    </ligand>
    <ligandPart>
        <name>Fe</name>
        <dbReference type="ChEBI" id="CHEBI:18248"/>
    </ligandPart>
</feature>
<feature type="binding site" evidence="14">
    <location>
        <position position="90"/>
    </location>
    <ligand>
        <name>Ca(2+)</name>
        <dbReference type="ChEBI" id="CHEBI:29108"/>
        <label>1</label>
    </ligand>
</feature>
<dbReference type="GO" id="GO:0020037">
    <property type="term" value="F:heme binding"/>
    <property type="evidence" value="ECO:0007669"/>
    <property type="project" value="UniProtKB-UniRule"/>
</dbReference>
<feature type="domain" description="Plant heme peroxidase family profile" evidence="18">
    <location>
        <begin position="45"/>
        <end position="345"/>
    </location>
</feature>
<dbReference type="PROSITE" id="PS50873">
    <property type="entry name" value="PEROXIDASE_4"/>
    <property type="match status" value="1"/>
</dbReference>
<dbReference type="PRINTS" id="PR00461">
    <property type="entry name" value="PLPEROXIDASE"/>
</dbReference>